<gene>
    <name evidence="3" type="ORF">Tci_604387</name>
</gene>
<feature type="region of interest" description="Disordered" evidence="1">
    <location>
        <begin position="105"/>
        <end position="129"/>
    </location>
</feature>
<dbReference type="EMBL" id="BKCJ010404644">
    <property type="protein sequence ID" value="GFA32415.1"/>
    <property type="molecule type" value="Genomic_DNA"/>
</dbReference>
<evidence type="ECO:0000256" key="1">
    <source>
        <dbReference type="SAM" id="MobiDB-lite"/>
    </source>
</evidence>
<evidence type="ECO:0000313" key="3">
    <source>
        <dbReference type="EMBL" id="GFA32415.1"/>
    </source>
</evidence>
<keyword evidence="2" id="KW-0472">Membrane</keyword>
<sequence length="190" mass="20254">MVSSIPIVFNWGGSIGPEGFWPFILLLTIIIVTIAIVVAIVLVVVDTIIRIVVVVVGVPSIIKLAFMITACVSRAVVTLSATNCLMALSHGWTMSSPNHPTSNIEDAFSSPNYTSSSPDYSPASTGNTPSESLNNSYGLVPIVSPTLSLFHDDPYMKAMHAYDTIMPPPVPIPPLIIVPLSPILTPIFNP</sequence>
<dbReference type="AlphaFoldDB" id="A0A699JEJ2"/>
<keyword evidence="2" id="KW-0812">Transmembrane</keyword>
<accession>A0A699JEJ2</accession>
<comment type="caution">
    <text evidence="3">The sequence shown here is derived from an EMBL/GenBank/DDBJ whole genome shotgun (WGS) entry which is preliminary data.</text>
</comment>
<proteinExistence type="predicted"/>
<keyword evidence="2" id="KW-1133">Transmembrane helix</keyword>
<protein>
    <submittedName>
        <fullName evidence="3">Uncharacterized protein</fullName>
    </submittedName>
</protein>
<feature type="transmembrane region" description="Helical" evidence="2">
    <location>
        <begin position="20"/>
        <end position="45"/>
    </location>
</feature>
<evidence type="ECO:0000256" key="2">
    <source>
        <dbReference type="SAM" id="Phobius"/>
    </source>
</evidence>
<reference evidence="3" key="1">
    <citation type="journal article" date="2019" name="Sci. Rep.">
        <title>Draft genome of Tanacetum cinerariifolium, the natural source of mosquito coil.</title>
        <authorList>
            <person name="Yamashiro T."/>
            <person name="Shiraishi A."/>
            <person name="Satake H."/>
            <person name="Nakayama K."/>
        </authorList>
    </citation>
    <scope>NUCLEOTIDE SEQUENCE</scope>
</reference>
<feature type="transmembrane region" description="Helical" evidence="2">
    <location>
        <begin position="52"/>
        <end position="77"/>
    </location>
</feature>
<organism evidence="3">
    <name type="scientific">Tanacetum cinerariifolium</name>
    <name type="common">Dalmatian daisy</name>
    <name type="synonym">Chrysanthemum cinerariifolium</name>
    <dbReference type="NCBI Taxonomy" id="118510"/>
    <lineage>
        <taxon>Eukaryota</taxon>
        <taxon>Viridiplantae</taxon>
        <taxon>Streptophyta</taxon>
        <taxon>Embryophyta</taxon>
        <taxon>Tracheophyta</taxon>
        <taxon>Spermatophyta</taxon>
        <taxon>Magnoliopsida</taxon>
        <taxon>eudicotyledons</taxon>
        <taxon>Gunneridae</taxon>
        <taxon>Pentapetalae</taxon>
        <taxon>asterids</taxon>
        <taxon>campanulids</taxon>
        <taxon>Asterales</taxon>
        <taxon>Asteraceae</taxon>
        <taxon>Asteroideae</taxon>
        <taxon>Anthemideae</taxon>
        <taxon>Anthemidinae</taxon>
        <taxon>Tanacetum</taxon>
    </lineage>
</organism>
<name>A0A699JEJ2_TANCI</name>